<gene>
    <name evidence="1" type="ORF">KUV50_06335</name>
</gene>
<reference evidence="1" key="1">
    <citation type="submission" date="2021-06" db="EMBL/GenBank/DDBJ databases">
        <title>44 bacteria genomes isolated from Dapeng, Shenzhen.</title>
        <authorList>
            <person name="Zheng W."/>
            <person name="Yu S."/>
            <person name="Huang Y."/>
        </authorList>
    </citation>
    <scope>NUCLEOTIDE SEQUENCE</scope>
    <source>
        <strain evidence="1">DP5N28-2</strain>
    </source>
</reference>
<comment type="caution">
    <text evidence="1">The sequence shown here is derived from an EMBL/GenBank/DDBJ whole genome shotgun (WGS) entry which is preliminary data.</text>
</comment>
<protein>
    <submittedName>
        <fullName evidence="1">Uncharacterized protein</fullName>
    </submittedName>
</protein>
<dbReference type="Proteomes" id="UP000753961">
    <property type="component" value="Unassembled WGS sequence"/>
</dbReference>
<keyword evidence="2" id="KW-1185">Reference proteome</keyword>
<dbReference type="RefSeq" id="WP_222579261.1">
    <property type="nucleotide sequence ID" value="NZ_JAHVHU010000006.1"/>
</dbReference>
<dbReference type="EMBL" id="JAHVHU010000006">
    <property type="protein sequence ID" value="MBY5957738.1"/>
    <property type="molecule type" value="Genomic_DNA"/>
</dbReference>
<organism evidence="1 2">
    <name type="scientific">Membranihabitans marinus</name>
    <dbReference type="NCBI Taxonomy" id="1227546"/>
    <lineage>
        <taxon>Bacteria</taxon>
        <taxon>Pseudomonadati</taxon>
        <taxon>Bacteroidota</taxon>
        <taxon>Saprospiria</taxon>
        <taxon>Saprospirales</taxon>
        <taxon>Saprospiraceae</taxon>
        <taxon>Membranihabitans</taxon>
    </lineage>
</organism>
<evidence type="ECO:0000313" key="2">
    <source>
        <dbReference type="Proteomes" id="UP000753961"/>
    </source>
</evidence>
<evidence type="ECO:0000313" key="1">
    <source>
        <dbReference type="EMBL" id="MBY5957738.1"/>
    </source>
</evidence>
<sequence length="294" mass="34238">MSDVERDQWEESIGFVSFRTVFNESSEEFFELQSQDEYDQWLIEYDDILYMKGDEVKPRISQYFYQLISNRDGEFYVGTELAKVQEDKLIRIFDGDRSKIELATSADKPSKDLGIDIIKFPDSEVIATRSDIHGSCDLYTPKFWRYNDDKDRRVYLELSVVLLPENPYLPQVVNSAVEIHVFGYKKGLFGGFNKYKTNLAYDQVGFEMRNHDNLLFIRGDYADKEYNSKDLYGYITGLGTSFNINDPIYTPYFQKSKGRATSRAMIMNSPWLTMCCGYDPFDCPNPTDAPFDPF</sequence>
<accession>A0A953HTS5</accession>
<dbReference type="AlphaFoldDB" id="A0A953HTS5"/>
<name>A0A953HTS5_9BACT</name>
<proteinExistence type="predicted"/>